<evidence type="ECO:0000313" key="2">
    <source>
        <dbReference type="Proteomes" id="UP000204221"/>
    </source>
</evidence>
<protein>
    <submittedName>
        <fullName evidence="1">HIT-like protein</fullName>
        <ecNumber evidence="1">3.-.-.-</ecNumber>
    </submittedName>
</protein>
<accession>A0A221W8S9</accession>
<gene>
    <name evidence="1" type="ORF">AHOG_22500</name>
</gene>
<dbReference type="CDD" id="cd01276">
    <property type="entry name" value="PKCI_related"/>
    <property type="match status" value="1"/>
</dbReference>
<dbReference type="InterPro" id="IPR011146">
    <property type="entry name" value="HIT-like"/>
</dbReference>
<dbReference type="SUPFAM" id="SSF54197">
    <property type="entry name" value="HIT-like"/>
    <property type="match status" value="1"/>
</dbReference>
<organism evidence="1 2">
    <name type="scientific">Actinoalloteichus hoggarensis</name>
    <dbReference type="NCBI Taxonomy" id="1470176"/>
    <lineage>
        <taxon>Bacteria</taxon>
        <taxon>Bacillati</taxon>
        <taxon>Actinomycetota</taxon>
        <taxon>Actinomycetes</taxon>
        <taxon>Pseudonocardiales</taxon>
        <taxon>Pseudonocardiaceae</taxon>
        <taxon>Actinoalloteichus</taxon>
    </lineage>
</organism>
<dbReference type="AlphaFoldDB" id="A0A221W8S9"/>
<keyword evidence="1" id="KW-0378">Hydrolase</keyword>
<dbReference type="Pfam" id="PF01230">
    <property type="entry name" value="HIT"/>
    <property type="match status" value="1"/>
</dbReference>
<dbReference type="EC" id="3.-.-.-" evidence="1"/>
<dbReference type="PRINTS" id="PR00332">
    <property type="entry name" value="HISTRIAD"/>
</dbReference>
<dbReference type="PANTHER" id="PTHR23089">
    <property type="entry name" value="HISTIDINE TRIAD HIT PROTEIN"/>
    <property type="match status" value="1"/>
</dbReference>
<dbReference type="OrthoDB" id="9784774at2"/>
<dbReference type="EMBL" id="CP022521">
    <property type="protein sequence ID" value="ASO22113.1"/>
    <property type="molecule type" value="Genomic_DNA"/>
</dbReference>
<evidence type="ECO:0000313" key="1">
    <source>
        <dbReference type="EMBL" id="ASO22113.1"/>
    </source>
</evidence>
<dbReference type="RefSeq" id="WP_093943140.1">
    <property type="nucleotide sequence ID" value="NZ_CP022521.1"/>
</dbReference>
<dbReference type="Gene3D" id="3.30.428.10">
    <property type="entry name" value="HIT-like"/>
    <property type="match status" value="1"/>
</dbReference>
<name>A0A221W8S9_9PSEU</name>
<keyword evidence="2" id="KW-1185">Reference proteome</keyword>
<dbReference type="Proteomes" id="UP000204221">
    <property type="component" value="Chromosome"/>
</dbReference>
<dbReference type="KEGG" id="ahg:AHOG_22500"/>
<dbReference type="PROSITE" id="PS51084">
    <property type="entry name" value="HIT_2"/>
    <property type="match status" value="1"/>
</dbReference>
<sequence>MSDSESDCLFCKLLAGELPCSVIRETDTTFAFRDVNPQAPTHVLLVPRSHYPDAATLTAEDPALLVDLFHVAADVAEEEGVADSGYRLLFNTGPDAGQTVFHAHLHLLGGQPLGPLVGAQPSAVRQG</sequence>
<reference evidence="1 2" key="1">
    <citation type="submission" date="2017-07" db="EMBL/GenBank/DDBJ databases">
        <title>Complete genome sequence of Actinoalloteichus hoggarensis DSM 45943, type strain of Actinoalloteichus hoggarensis.</title>
        <authorList>
            <person name="Ruckert C."/>
            <person name="Nouioui I."/>
            <person name="Willmese J."/>
            <person name="van Wezel G."/>
            <person name="Klenk H.-P."/>
            <person name="Kalinowski J."/>
            <person name="Zotchev S.B."/>
        </authorList>
    </citation>
    <scope>NUCLEOTIDE SEQUENCE [LARGE SCALE GENOMIC DNA]</scope>
    <source>
        <strain evidence="1 2">DSM 45943</strain>
    </source>
</reference>
<proteinExistence type="predicted"/>
<dbReference type="GO" id="GO:0016787">
    <property type="term" value="F:hydrolase activity"/>
    <property type="evidence" value="ECO:0007669"/>
    <property type="project" value="UniProtKB-KW"/>
</dbReference>
<dbReference type="InterPro" id="IPR036265">
    <property type="entry name" value="HIT-like_sf"/>
</dbReference>
<dbReference type="InterPro" id="IPR001310">
    <property type="entry name" value="Histidine_triad_HIT"/>
</dbReference>